<reference evidence="1 2" key="1">
    <citation type="submission" date="2020-08" db="EMBL/GenBank/DDBJ databases">
        <title>Genomic Encyclopedia of Type Strains, Phase IV (KMG-IV): sequencing the most valuable type-strain genomes for metagenomic binning, comparative biology and taxonomic classification.</title>
        <authorList>
            <person name="Goeker M."/>
        </authorList>
    </citation>
    <scope>NUCLEOTIDE SEQUENCE [LARGE SCALE GENOMIC DNA]</scope>
    <source>
        <strain evidence="1 2">DSM 105721</strain>
    </source>
</reference>
<proteinExistence type="predicted"/>
<gene>
    <name evidence="1" type="ORF">GGR14_001946</name>
</gene>
<sequence>MAITEENIRGKIGNSIFYRVGSVTRVRSVAARYADANTSKQRESRSRLRVAIRFYRRLAETELRKVWYLATKGTGKSGYNLFLKLNMMIFKPDGKIGDFARLQLTVGRLQKVNHLVVRVDEGDVVSVAWEREEDLPSAGKEDKFMVAVLYADRSFSPELVKTSGETRGDGKATFRLQRKRGTAAHLYCFFREKDGKAYSPSQHVRI</sequence>
<dbReference type="Proteomes" id="UP000546007">
    <property type="component" value="Unassembled WGS sequence"/>
</dbReference>
<keyword evidence="2" id="KW-1185">Reference proteome</keyword>
<protein>
    <submittedName>
        <fullName evidence="1">Uncharacterized protein</fullName>
    </submittedName>
</protein>
<dbReference type="InterPro" id="IPR046233">
    <property type="entry name" value="DUF6266"/>
</dbReference>
<dbReference type="GeneID" id="93102436"/>
<accession>A0A7W6HWA0</accession>
<evidence type="ECO:0000313" key="2">
    <source>
        <dbReference type="Proteomes" id="UP000546007"/>
    </source>
</evidence>
<organism evidence="1 2">
    <name type="scientific">Butyricimonas faecihominis</name>
    <dbReference type="NCBI Taxonomy" id="1472416"/>
    <lineage>
        <taxon>Bacteria</taxon>
        <taxon>Pseudomonadati</taxon>
        <taxon>Bacteroidota</taxon>
        <taxon>Bacteroidia</taxon>
        <taxon>Bacteroidales</taxon>
        <taxon>Odoribacteraceae</taxon>
        <taxon>Butyricimonas</taxon>
    </lineage>
</organism>
<dbReference type="OrthoDB" id="656016at2"/>
<evidence type="ECO:0000313" key="1">
    <source>
        <dbReference type="EMBL" id="MBB4026156.1"/>
    </source>
</evidence>
<dbReference type="AlphaFoldDB" id="A0A7W6HWA0"/>
<dbReference type="RefSeq" id="WP_124315814.1">
    <property type="nucleotide sequence ID" value="NZ_AP028155.1"/>
</dbReference>
<name>A0A7W6HWA0_9BACT</name>
<dbReference type="EMBL" id="JACIES010000004">
    <property type="protein sequence ID" value="MBB4026156.1"/>
    <property type="molecule type" value="Genomic_DNA"/>
</dbReference>
<comment type="caution">
    <text evidence="1">The sequence shown here is derived from an EMBL/GenBank/DDBJ whole genome shotgun (WGS) entry which is preliminary data.</text>
</comment>
<dbReference type="Pfam" id="PF19781">
    <property type="entry name" value="DUF6266"/>
    <property type="match status" value="1"/>
</dbReference>